<accession>A0ABU8ML95</accession>
<evidence type="ECO:0000313" key="3">
    <source>
        <dbReference type="Proteomes" id="UP001385809"/>
    </source>
</evidence>
<reference evidence="2 3" key="1">
    <citation type="submission" date="2024-03" db="EMBL/GenBank/DDBJ databases">
        <title>Actinomycetospora sp. OC33-EN08, a novel actinomycete isolated from wild orchid (Aerides multiflora).</title>
        <authorList>
            <person name="Suriyachadkun C."/>
        </authorList>
    </citation>
    <scope>NUCLEOTIDE SEQUENCE [LARGE SCALE GENOMIC DNA]</scope>
    <source>
        <strain evidence="2 3">OC33-EN08</strain>
    </source>
</reference>
<dbReference type="InterPro" id="IPR036390">
    <property type="entry name" value="WH_DNA-bd_sf"/>
</dbReference>
<comment type="caution">
    <text evidence="2">The sequence shown here is derived from an EMBL/GenBank/DDBJ whole genome shotgun (WGS) entry which is preliminary data.</text>
</comment>
<gene>
    <name evidence="2" type="ORF">WCD74_09885</name>
</gene>
<dbReference type="CDD" id="cd00090">
    <property type="entry name" value="HTH_ARSR"/>
    <property type="match status" value="1"/>
</dbReference>
<dbReference type="SMART" id="SM00418">
    <property type="entry name" value="HTH_ARSR"/>
    <property type="match status" value="1"/>
</dbReference>
<name>A0ABU8ML95_9PSEU</name>
<organism evidence="2 3">
    <name type="scientific">Actinomycetospora aurantiaca</name>
    <dbReference type="NCBI Taxonomy" id="3129233"/>
    <lineage>
        <taxon>Bacteria</taxon>
        <taxon>Bacillati</taxon>
        <taxon>Actinomycetota</taxon>
        <taxon>Actinomycetes</taxon>
        <taxon>Pseudonocardiales</taxon>
        <taxon>Pseudonocardiaceae</taxon>
        <taxon>Actinomycetospora</taxon>
    </lineage>
</organism>
<dbReference type="Pfam" id="PF01022">
    <property type="entry name" value="HTH_5"/>
    <property type="match status" value="1"/>
</dbReference>
<dbReference type="InterPro" id="IPR011991">
    <property type="entry name" value="ArsR-like_HTH"/>
</dbReference>
<dbReference type="SUPFAM" id="SSF46785">
    <property type="entry name" value="Winged helix' DNA-binding domain"/>
    <property type="match status" value="1"/>
</dbReference>
<dbReference type="Proteomes" id="UP001385809">
    <property type="component" value="Unassembled WGS sequence"/>
</dbReference>
<dbReference type="PROSITE" id="PS50987">
    <property type="entry name" value="HTH_ARSR_2"/>
    <property type="match status" value="1"/>
</dbReference>
<dbReference type="RefSeq" id="WP_337694673.1">
    <property type="nucleotide sequence ID" value="NZ_JBBEGN010000003.1"/>
</dbReference>
<dbReference type="EMBL" id="JBBEGN010000003">
    <property type="protein sequence ID" value="MEJ2868074.1"/>
    <property type="molecule type" value="Genomic_DNA"/>
</dbReference>
<feature type="domain" description="HTH arsR-type" evidence="1">
    <location>
        <begin position="13"/>
        <end position="103"/>
    </location>
</feature>
<sequence>MGHATENDPTGMVDAVRAERMAVTLQAIADPTRLEALTILREGPRTTQDLSSALDVEAEKLTPEMDRLSSLGLVVEEGGAYRLHDEHVGALLDEAVGHDAHLD</sequence>
<dbReference type="InterPro" id="IPR036388">
    <property type="entry name" value="WH-like_DNA-bd_sf"/>
</dbReference>
<evidence type="ECO:0000259" key="1">
    <source>
        <dbReference type="PROSITE" id="PS50987"/>
    </source>
</evidence>
<proteinExistence type="predicted"/>
<keyword evidence="3" id="KW-1185">Reference proteome</keyword>
<dbReference type="Gene3D" id="1.10.10.10">
    <property type="entry name" value="Winged helix-like DNA-binding domain superfamily/Winged helix DNA-binding domain"/>
    <property type="match status" value="1"/>
</dbReference>
<evidence type="ECO:0000313" key="2">
    <source>
        <dbReference type="EMBL" id="MEJ2868074.1"/>
    </source>
</evidence>
<dbReference type="InterPro" id="IPR001845">
    <property type="entry name" value="HTH_ArsR_DNA-bd_dom"/>
</dbReference>
<protein>
    <submittedName>
        <fullName evidence="2">ArsR family transcriptional regulator</fullName>
    </submittedName>
</protein>